<dbReference type="Pfam" id="PF22486">
    <property type="entry name" value="MATH_2"/>
    <property type="match status" value="1"/>
</dbReference>
<dbReference type="PANTHER" id="PTHR26379:SF378">
    <property type="entry name" value="BTB DOMAIN-CONTAINING PROTEIN"/>
    <property type="match status" value="1"/>
</dbReference>
<dbReference type="InterPro" id="IPR002083">
    <property type="entry name" value="MATH/TRAF_dom"/>
</dbReference>
<sequence length="393" mass="44696">MTSSRLEDYQFVMSSFAGITVLADGDLSPSTVKTIDTGTDYGYHLLVVQDYSHTKEVRHIGRGICSRAFMVGGHTWYIKYYPNGESSKRADYISLHVSLLDYDEDYQKTVKAKVCISFIDQVEKHKPMYIHGTETRTFGGSSFMQLDKFIKKDTLEQSVHLKDECFTIRCDIMVLNTDDNAGGNEVLPPDVHHQFENLLRNKVGADVTFEVSGEMFTAHRCVLAARSTVFMAQLFGPMKEGTTTSGAIQIKDMEAKVFRALLSFIYTDSFPEMEEEHKAHVVEQGQEEDEIRLRWLQELLVAADRYDVKGLKFICEKQFCEHIVVRSVMSTLALAEQHNCRRLKGAGFRFLQVQTPSRLQTVMASSGWDHVFTTYPSVLKHLIAKLIALNQQK</sequence>
<dbReference type="Pfam" id="PF00651">
    <property type="entry name" value="BTB"/>
    <property type="match status" value="1"/>
</dbReference>
<dbReference type="AlphaFoldDB" id="N1QT07"/>
<dbReference type="Gene3D" id="3.30.710.10">
    <property type="entry name" value="Potassium Channel Kv1.1, Chain A"/>
    <property type="match status" value="1"/>
</dbReference>
<dbReference type="Gene3D" id="1.25.40.420">
    <property type="match status" value="1"/>
</dbReference>
<dbReference type="SUPFAM" id="SSF49599">
    <property type="entry name" value="TRAF domain-like"/>
    <property type="match status" value="1"/>
</dbReference>
<comment type="pathway">
    <text evidence="1">Protein modification; protein ubiquitination.</text>
</comment>
<organism evidence="3">
    <name type="scientific">Aegilops tauschii</name>
    <name type="common">Tausch's goatgrass</name>
    <name type="synonym">Aegilops squarrosa</name>
    <dbReference type="NCBI Taxonomy" id="37682"/>
    <lineage>
        <taxon>Eukaryota</taxon>
        <taxon>Viridiplantae</taxon>
        <taxon>Streptophyta</taxon>
        <taxon>Embryophyta</taxon>
        <taxon>Tracheophyta</taxon>
        <taxon>Spermatophyta</taxon>
        <taxon>Magnoliopsida</taxon>
        <taxon>Liliopsida</taxon>
        <taxon>Poales</taxon>
        <taxon>Poaceae</taxon>
        <taxon>BOP clade</taxon>
        <taxon>Pooideae</taxon>
        <taxon>Triticodae</taxon>
        <taxon>Triticeae</taxon>
        <taxon>Triticinae</taxon>
        <taxon>Aegilops</taxon>
    </lineage>
</organism>
<evidence type="ECO:0000256" key="2">
    <source>
        <dbReference type="ARBA" id="ARBA00010846"/>
    </source>
</evidence>
<dbReference type="InterPro" id="IPR011333">
    <property type="entry name" value="SKP1/BTB/POZ_sf"/>
</dbReference>
<dbReference type="GO" id="GO:0016567">
    <property type="term" value="P:protein ubiquitination"/>
    <property type="evidence" value="ECO:0007669"/>
    <property type="project" value="InterPro"/>
</dbReference>
<dbReference type="ExpressionAtlas" id="N1QT07">
    <property type="expression patterns" value="baseline"/>
</dbReference>
<evidence type="ECO:0000313" key="3">
    <source>
        <dbReference type="EnsemblPlants" id="EMT01965"/>
    </source>
</evidence>
<evidence type="ECO:0000256" key="1">
    <source>
        <dbReference type="ARBA" id="ARBA00004906"/>
    </source>
</evidence>
<comment type="similarity">
    <text evidence="2">Belongs to the Tdpoz family.</text>
</comment>
<dbReference type="SMART" id="SM00225">
    <property type="entry name" value="BTB"/>
    <property type="match status" value="1"/>
</dbReference>
<dbReference type="PANTHER" id="PTHR26379">
    <property type="entry name" value="BTB/POZ AND MATH DOMAIN-CONTAINING PROTEIN 1"/>
    <property type="match status" value="1"/>
</dbReference>
<dbReference type="EnsemblPlants" id="EMT01965">
    <property type="protein sequence ID" value="EMT01965"/>
    <property type="gene ID" value="F775_13587"/>
</dbReference>
<dbReference type="CDD" id="cd00121">
    <property type="entry name" value="MATH"/>
    <property type="match status" value="1"/>
</dbReference>
<name>N1QT07_AEGTA</name>
<dbReference type="PROSITE" id="PS50097">
    <property type="entry name" value="BTB"/>
    <property type="match status" value="1"/>
</dbReference>
<dbReference type="InterPro" id="IPR056423">
    <property type="entry name" value="BACK_BPM_SPOP"/>
</dbReference>
<dbReference type="InterPro" id="IPR045005">
    <property type="entry name" value="BPM1-6"/>
</dbReference>
<dbReference type="PROSITE" id="PS50144">
    <property type="entry name" value="MATH"/>
    <property type="match status" value="1"/>
</dbReference>
<dbReference type="InterPro" id="IPR008974">
    <property type="entry name" value="TRAF-like"/>
</dbReference>
<accession>N1QT07</accession>
<dbReference type="Pfam" id="PF24570">
    <property type="entry name" value="BACK_BPM_SPOP"/>
    <property type="match status" value="1"/>
</dbReference>
<dbReference type="Gene3D" id="2.60.210.10">
    <property type="entry name" value="Apoptosis, Tumor Necrosis Factor Receptor Associated Protein 2, Chain A"/>
    <property type="match status" value="1"/>
</dbReference>
<protein>
    <submittedName>
        <fullName evidence="3">TD and POZ domain-containing protein 2</fullName>
    </submittedName>
</protein>
<proteinExistence type="inferred from homology"/>
<reference evidence="3" key="1">
    <citation type="submission" date="2015-06" db="UniProtKB">
        <authorList>
            <consortium name="EnsemblPlants"/>
        </authorList>
    </citation>
    <scope>IDENTIFICATION</scope>
</reference>
<dbReference type="SUPFAM" id="SSF54695">
    <property type="entry name" value="POZ domain"/>
    <property type="match status" value="1"/>
</dbReference>
<dbReference type="InterPro" id="IPR000210">
    <property type="entry name" value="BTB/POZ_dom"/>
</dbReference>